<name>A0A7K1YDJ2_9SPHI</name>
<sequence>MQQEVLVLIRLILAHLLTDFVFQPASWVKERSLKKYKSPKLYAHIVVTAVVAYFFSGIWGAWWLPLLIGISHLAIDIWKSYKPARVKFFILDQLFHLLILLVSWILLFNNGAQVLATVFQFISGPRFILIAAAYILAGWPLGYLIGMATEKWRNQAQVNAEGLDQAGMWIGLFERFLILTFILINQYTAIGFLIAAKSVLRFSDKDNTQRKTEYVLIGTLMSFSASFVIGLLVQTSFAYFT</sequence>
<reference evidence="2 3" key="1">
    <citation type="submission" date="2019-11" db="EMBL/GenBank/DDBJ databases">
        <title>Pedobacter sp. HMF7647 Genome sequencing and assembly.</title>
        <authorList>
            <person name="Kang H."/>
            <person name="Kim H."/>
            <person name="Joh K."/>
        </authorList>
    </citation>
    <scope>NUCLEOTIDE SEQUENCE [LARGE SCALE GENOMIC DNA]</scope>
    <source>
        <strain evidence="2 3">HMF7647</strain>
    </source>
</reference>
<feature type="transmembrane region" description="Helical" evidence="1">
    <location>
        <begin position="127"/>
        <end position="145"/>
    </location>
</feature>
<evidence type="ECO:0000313" key="2">
    <source>
        <dbReference type="EMBL" id="MXV52149.1"/>
    </source>
</evidence>
<organism evidence="2 3">
    <name type="scientific">Hufsiella arboris</name>
    <dbReference type="NCBI Taxonomy" id="2695275"/>
    <lineage>
        <taxon>Bacteria</taxon>
        <taxon>Pseudomonadati</taxon>
        <taxon>Bacteroidota</taxon>
        <taxon>Sphingobacteriia</taxon>
        <taxon>Sphingobacteriales</taxon>
        <taxon>Sphingobacteriaceae</taxon>
        <taxon>Hufsiella</taxon>
    </lineage>
</organism>
<keyword evidence="1" id="KW-0812">Transmembrane</keyword>
<keyword evidence="1" id="KW-1133">Transmembrane helix</keyword>
<dbReference type="Pfam" id="PF11750">
    <property type="entry name" value="DUF3307"/>
    <property type="match status" value="1"/>
</dbReference>
<accession>A0A7K1YDJ2</accession>
<evidence type="ECO:0000313" key="3">
    <source>
        <dbReference type="Proteomes" id="UP000466586"/>
    </source>
</evidence>
<feature type="transmembrane region" description="Helical" evidence="1">
    <location>
        <begin position="176"/>
        <end position="195"/>
    </location>
</feature>
<dbReference type="RefSeq" id="WP_160845322.1">
    <property type="nucleotide sequence ID" value="NZ_WVHT01000006.1"/>
</dbReference>
<comment type="caution">
    <text evidence="2">The sequence shown here is derived from an EMBL/GenBank/DDBJ whole genome shotgun (WGS) entry which is preliminary data.</text>
</comment>
<dbReference type="EMBL" id="WVHT01000006">
    <property type="protein sequence ID" value="MXV52149.1"/>
    <property type="molecule type" value="Genomic_DNA"/>
</dbReference>
<dbReference type="InterPro" id="IPR021737">
    <property type="entry name" value="Phage_phiKZ_Orf197"/>
</dbReference>
<keyword evidence="3" id="KW-1185">Reference proteome</keyword>
<feature type="transmembrane region" description="Helical" evidence="1">
    <location>
        <begin position="215"/>
        <end position="240"/>
    </location>
</feature>
<dbReference type="AlphaFoldDB" id="A0A7K1YDJ2"/>
<evidence type="ECO:0000256" key="1">
    <source>
        <dbReference type="SAM" id="Phobius"/>
    </source>
</evidence>
<protein>
    <submittedName>
        <fullName evidence="2">DUF3307 domain-containing protein</fullName>
    </submittedName>
</protein>
<feature type="transmembrane region" description="Helical" evidence="1">
    <location>
        <begin position="40"/>
        <end position="56"/>
    </location>
</feature>
<keyword evidence="1" id="KW-0472">Membrane</keyword>
<feature type="transmembrane region" description="Helical" evidence="1">
    <location>
        <begin position="88"/>
        <end position="107"/>
    </location>
</feature>
<gene>
    <name evidence="2" type="ORF">GS399_14315</name>
</gene>
<dbReference type="Proteomes" id="UP000466586">
    <property type="component" value="Unassembled WGS sequence"/>
</dbReference>
<proteinExistence type="predicted"/>